<sequence>MQTKFSHKHNLLIWSFFIIALVLLAYGLFRPTPPEEVFTHSDKAGHFIAFFTVSFLGKMALNAVPSSIYWGTWLILAGLLEYLQDILCPMRVFSLEDAYANGIGVCIAIIACYLISKRAPKP</sequence>
<dbReference type="EMBL" id="PDSH01000005">
    <property type="protein sequence ID" value="PIE25442.1"/>
    <property type="molecule type" value="Genomic_DNA"/>
</dbReference>
<proteinExistence type="predicted"/>
<feature type="transmembrane region" description="Helical" evidence="1">
    <location>
        <begin position="99"/>
        <end position="116"/>
    </location>
</feature>
<dbReference type="PANTHER" id="PTHR28008:SF1">
    <property type="entry name" value="DOMAIN PROTEIN, PUTATIVE (AFU_ORTHOLOGUE AFUA_3G10980)-RELATED"/>
    <property type="match status" value="1"/>
</dbReference>
<dbReference type="Proteomes" id="UP000243469">
    <property type="component" value="Unassembled WGS sequence"/>
</dbReference>
<feature type="transmembrane region" description="Helical" evidence="1">
    <location>
        <begin position="68"/>
        <end position="87"/>
    </location>
</feature>
<evidence type="ECO:0000313" key="2">
    <source>
        <dbReference type="EMBL" id="PIE25442.1"/>
    </source>
</evidence>
<feature type="transmembrane region" description="Helical" evidence="1">
    <location>
        <begin position="12"/>
        <end position="29"/>
    </location>
</feature>
<comment type="caution">
    <text evidence="2">The sequence shown here is derived from an EMBL/GenBank/DDBJ whole genome shotgun (WGS) entry which is preliminary data.</text>
</comment>
<accession>A0A2G6JS62</accession>
<dbReference type="AlphaFoldDB" id="A0A2G6JS62"/>
<dbReference type="PANTHER" id="PTHR28008">
    <property type="entry name" value="DOMAIN PROTEIN, PUTATIVE (AFU_ORTHOLOGUE AFUA_3G10980)-RELATED"/>
    <property type="match status" value="1"/>
</dbReference>
<protein>
    <recommendedName>
        <fullName evidence="4">VanZ-like domain-containing protein</fullName>
    </recommendedName>
</protein>
<keyword evidence="1" id="KW-0472">Membrane</keyword>
<evidence type="ECO:0008006" key="4">
    <source>
        <dbReference type="Google" id="ProtNLM"/>
    </source>
</evidence>
<reference evidence="2 3" key="1">
    <citation type="submission" date="2017-10" db="EMBL/GenBank/DDBJ databases">
        <title>Novel microbial diversity and functional potential in the marine mammal oral microbiome.</title>
        <authorList>
            <person name="Dudek N.K."/>
            <person name="Sun C.L."/>
            <person name="Burstein D."/>
            <person name="Kantor R.S."/>
            <person name="Aliaga Goltsman D.S."/>
            <person name="Bik E.M."/>
            <person name="Thomas B.C."/>
            <person name="Banfield J.F."/>
            <person name="Relman D.A."/>
        </authorList>
    </citation>
    <scope>NUCLEOTIDE SEQUENCE [LARGE SCALE GENOMIC DNA]</scope>
    <source>
        <strain evidence="2">DOLJORAL78_47_21</strain>
    </source>
</reference>
<name>A0A2G6JS62_NEPCE</name>
<evidence type="ECO:0000256" key="1">
    <source>
        <dbReference type="SAM" id="Phobius"/>
    </source>
</evidence>
<feature type="transmembrane region" description="Helical" evidence="1">
    <location>
        <begin position="44"/>
        <end position="61"/>
    </location>
</feature>
<organism evidence="2 3">
    <name type="scientific">Neptuniibacter caesariensis</name>
    <dbReference type="NCBI Taxonomy" id="207954"/>
    <lineage>
        <taxon>Bacteria</taxon>
        <taxon>Pseudomonadati</taxon>
        <taxon>Pseudomonadota</taxon>
        <taxon>Gammaproteobacteria</taxon>
        <taxon>Oceanospirillales</taxon>
        <taxon>Oceanospirillaceae</taxon>
        <taxon>Neptuniibacter</taxon>
    </lineage>
</organism>
<evidence type="ECO:0000313" key="3">
    <source>
        <dbReference type="Proteomes" id="UP000243469"/>
    </source>
</evidence>
<keyword evidence="1" id="KW-1133">Transmembrane helix</keyword>
<gene>
    <name evidence="2" type="ORF">CSA60_00610</name>
</gene>
<keyword evidence="1" id="KW-0812">Transmembrane</keyword>